<reference evidence="3 4" key="1">
    <citation type="journal article" date="2019" name="Nat. Ecol. Evol.">
        <title>Megaphylogeny resolves global patterns of mushroom evolution.</title>
        <authorList>
            <person name="Varga T."/>
            <person name="Krizsan K."/>
            <person name="Foldi C."/>
            <person name="Dima B."/>
            <person name="Sanchez-Garcia M."/>
            <person name="Sanchez-Ramirez S."/>
            <person name="Szollosi G.J."/>
            <person name="Szarkandi J.G."/>
            <person name="Papp V."/>
            <person name="Albert L."/>
            <person name="Andreopoulos W."/>
            <person name="Angelini C."/>
            <person name="Antonin V."/>
            <person name="Barry K.W."/>
            <person name="Bougher N.L."/>
            <person name="Buchanan P."/>
            <person name="Buyck B."/>
            <person name="Bense V."/>
            <person name="Catcheside P."/>
            <person name="Chovatia M."/>
            <person name="Cooper J."/>
            <person name="Damon W."/>
            <person name="Desjardin D."/>
            <person name="Finy P."/>
            <person name="Geml J."/>
            <person name="Haridas S."/>
            <person name="Hughes K."/>
            <person name="Justo A."/>
            <person name="Karasinski D."/>
            <person name="Kautmanova I."/>
            <person name="Kiss B."/>
            <person name="Kocsube S."/>
            <person name="Kotiranta H."/>
            <person name="LaButti K.M."/>
            <person name="Lechner B.E."/>
            <person name="Liimatainen K."/>
            <person name="Lipzen A."/>
            <person name="Lukacs Z."/>
            <person name="Mihaltcheva S."/>
            <person name="Morgado L.N."/>
            <person name="Niskanen T."/>
            <person name="Noordeloos M.E."/>
            <person name="Ohm R.A."/>
            <person name="Ortiz-Santana B."/>
            <person name="Ovrebo C."/>
            <person name="Racz N."/>
            <person name="Riley R."/>
            <person name="Savchenko A."/>
            <person name="Shiryaev A."/>
            <person name="Soop K."/>
            <person name="Spirin V."/>
            <person name="Szebenyi C."/>
            <person name="Tomsovsky M."/>
            <person name="Tulloss R.E."/>
            <person name="Uehling J."/>
            <person name="Grigoriev I.V."/>
            <person name="Vagvolgyi C."/>
            <person name="Papp T."/>
            <person name="Martin F.M."/>
            <person name="Miettinen O."/>
            <person name="Hibbett D.S."/>
            <person name="Nagy L.G."/>
        </authorList>
    </citation>
    <scope>NUCLEOTIDE SEQUENCE [LARGE SCALE GENOMIC DNA]</scope>
    <source>
        <strain evidence="3 4">CBS 962.96</strain>
    </source>
</reference>
<sequence>MNLSDQEDHLSTDTKSSQRMIVDSENMHPRVLSSNEGIVILQSIQDIRDRLEHLTVTMTEQQRQIRDGLEHLIVTITEQQRQDQEQRRLEAEQRRLEAEQRRLEAEQRDKQWTELLDVLRKLLPNSVVSSVTATGQS</sequence>
<protein>
    <submittedName>
        <fullName evidence="3">Uncharacterized protein</fullName>
    </submittedName>
</protein>
<dbReference type="Proteomes" id="UP000297245">
    <property type="component" value="Unassembled WGS sequence"/>
</dbReference>
<proteinExistence type="predicted"/>
<name>A0A4S8MTH1_DENBC</name>
<keyword evidence="4" id="KW-1185">Reference proteome</keyword>
<gene>
    <name evidence="3" type="ORF">K435DRAFT_848963</name>
</gene>
<evidence type="ECO:0000256" key="1">
    <source>
        <dbReference type="SAM" id="Coils"/>
    </source>
</evidence>
<accession>A0A4S8MTH1</accession>
<feature type="coiled-coil region" evidence="1">
    <location>
        <begin position="44"/>
        <end position="109"/>
    </location>
</feature>
<dbReference type="AlphaFoldDB" id="A0A4S8MTH1"/>
<organism evidence="3 4">
    <name type="scientific">Dendrothele bispora (strain CBS 962.96)</name>
    <dbReference type="NCBI Taxonomy" id="1314807"/>
    <lineage>
        <taxon>Eukaryota</taxon>
        <taxon>Fungi</taxon>
        <taxon>Dikarya</taxon>
        <taxon>Basidiomycota</taxon>
        <taxon>Agaricomycotina</taxon>
        <taxon>Agaricomycetes</taxon>
        <taxon>Agaricomycetidae</taxon>
        <taxon>Agaricales</taxon>
        <taxon>Agaricales incertae sedis</taxon>
        <taxon>Dendrothele</taxon>
    </lineage>
</organism>
<feature type="compositionally biased region" description="Basic and acidic residues" evidence="2">
    <location>
        <begin position="1"/>
        <end position="12"/>
    </location>
</feature>
<evidence type="ECO:0000313" key="4">
    <source>
        <dbReference type="Proteomes" id="UP000297245"/>
    </source>
</evidence>
<evidence type="ECO:0000313" key="3">
    <source>
        <dbReference type="EMBL" id="THV06477.1"/>
    </source>
</evidence>
<feature type="region of interest" description="Disordered" evidence="2">
    <location>
        <begin position="1"/>
        <end position="21"/>
    </location>
</feature>
<dbReference type="EMBL" id="ML179042">
    <property type="protein sequence ID" value="THV06477.1"/>
    <property type="molecule type" value="Genomic_DNA"/>
</dbReference>
<keyword evidence="1" id="KW-0175">Coiled coil</keyword>
<evidence type="ECO:0000256" key="2">
    <source>
        <dbReference type="SAM" id="MobiDB-lite"/>
    </source>
</evidence>